<keyword evidence="2" id="KW-1185">Reference proteome</keyword>
<organism evidence="1 2">
    <name type="scientific">Fraxinus pennsylvanica</name>
    <dbReference type="NCBI Taxonomy" id="56036"/>
    <lineage>
        <taxon>Eukaryota</taxon>
        <taxon>Viridiplantae</taxon>
        <taxon>Streptophyta</taxon>
        <taxon>Embryophyta</taxon>
        <taxon>Tracheophyta</taxon>
        <taxon>Spermatophyta</taxon>
        <taxon>Magnoliopsida</taxon>
        <taxon>eudicotyledons</taxon>
        <taxon>Gunneridae</taxon>
        <taxon>Pentapetalae</taxon>
        <taxon>asterids</taxon>
        <taxon>lamiids</taxon>
        <taxon>Lamiales</taxon>
        <taxon>Oleaceae</taxon>
        <taxon>Oleeae</taxon>
        <taxon>Fraxinus</taxon>
    </lineage>
</organism>
<protein>
    <submittedName>
        <fullName evidence="1">Uncharacterized protein</fullName>
    </submittedName>
</protein>
<reference evidence="1" key="1">
    <citation type="submission" date="2023-05" db="EMBL/GenBank/DDBJ databases">
        <authorList>
            <person name="Huff M."/>
        </authorList>
    </citation>
    <scope>NUCLEOTIDE SEQUENCE</scope>
</reference>
<sequence>MEDVLEELLQEEILDETDQHVEIHNKIRVKFLSSTRSSSASNGLASVSQLYWSTPATSPSSYYHTPIISSPIPSYIPSPYTQKLYSSPAKPSLSFSRSIGSIRSSLPSHQVYIYNRR</sequence>
<gene>
    <name evidence="1" type="ORF">FPE_LOCUS19369</name>
</gene>
<accession>A0AAD2DZX6</accession>
<dbReference type="Proteomes" id="UP000834106">
    <property type="component" value="Chromosome 12"/>
</dbReference>
<dbReference type="EMBL" id="OU503047">
    <property type="protein sequence ID" value="CAI9771939.1"/>
    <property type="molecule type" value="Genomic_DNA"/>
</dbReference>
<dbReference type="AlphaFoldDB" id="A0AAD2DZX6"/>
<name>A0AAD2DZX6_9LAMI</name>
<evidence type="ECO:0000313" key="1">
    <source>
        <dbReference type="EMBL" id="CAI9771939.1"/>
    </source>
</evidence>
<evidence type="ECO:0000313" key="2">
    <source>
        <dbReference type="Proteomes" id="UP000834106"/>
    </source>
</evidence>
<proteinExistence type="predicted"/>